<evidence type="ECO:0000259" key="4">
    <source>
        <dbReference type="Pfam" id="PF10181"/>
    </source>
</evidence>
<evidence type="ECO:0000256" key="2">
    <source>
        <dbReference type="ARBA" id="ARBA00009610"/>
    </source>
</evidence>
<sequence length="184" mass="20942">MAAESCVANAKYTYIHDNHKGSLETLDSHHVVVRKSSAKAFIVYLSALLLTTTAFSLFLLQDGSIHVLLWSLFLSAFLVKQFIWKPVEKESIIIMPAFGVQLETHYSRGRIIHRFIPIEKILKLVLNECVTPVTCYWNLSLIVREEEELVLVFKELHPPVKMLIPIWKALCAATDNPVTQVPSR</sequence>
<dbReference type="PANTHER" id="PTHR15231">
    <property type="entry name" value="PHOSPHATIDYLINOSITOL N-ACETYLGLUCOSAMINYLTRANSFERASE SUBUNIT H"/>
    <property type="match status" value="1"/>
</dbReference>
<evidence type="ECO:0000256" key="3">
    <source>
        <dbReference type="SAM" id="Phobius"/>
    </source>
</evidence>
<keyword evidence="3" id="KW-0472">Membrane</keyword>
<protein>
    <recommendedName>
        <fullName evidence="4">Phosphatidylinositol N-acetylglucosaminyltransferase subunit H conserved domain-containing protein</fullName>
    </recommendedName>
</protein>
<feature type="transmembrane region" description="Helical" evidence="3">
    <location>
        <begin position="41"/>
        <end position="59"/>
    </location>
</feature>
<reference evidence="5 6" key="2">
    <citation type="submission" date="2020-07" db="EMBL/GenBank/DDBJ databases">
        <title>Genome assembly of wild tea tree DASZ reveals pedigree and selection history of tea varieties.</title>
        <authorList>
            <person name="Zhang W."/>
        </authorList>
    </citation>
    <scope>NUCLEOTIDE SEQUENCE [LARGE SCALE GENOMIC DNA]</scope>
    <source>
        <strain evidence="6">cv. G240</strain>
        <tissue evidence="5">Leaf</tissue>
    </source>
</reference>
<comment type="caution">
    <text evidence="5">The sequence shown here is derived from an EMBL/GenBank/DDBJ whole genome shotgun (WGS) entry which is preliminary data.</text>
</comment>
<accession>A0A7J7I2Q6</accession>
<evidence type="ECO:0000313" key="5">
    <source>
        <dbReference type="EMBL" id="KAF5958746.1"/>
    </source>
</evidence>
<dbReference type="GO" id="GO:0006506">
    <property type="term" value="P:GPI anchor biosynthetic process"/>
    <property type="evidence" value="ECO:0007669"/>
    <property type="project" value="UniProtKB-UniPathway"/>
</dbReference>
<evidence type="ECO:0000313" key="6">
    <source>
        <dbReference type="Proteomes" id="UP000593564"/>
    </source>
</evidence>
<proteinExistence type="inferred from homology"/>
<dbReference type="EMBL" id="JACBKZ010000002">
    <property type="protein sequence ID" value="KAF5958746.1"/>
    <property type="molecule type" value="Genomic_DNA"/>
</dbReference>
<dbReference type="Proteomes" id="UP000593564">
    <property type="component" value="Unassembled WGS sequence"/>
</dbReference>
<dbReference type="UniPathway" id="UPA00196"/>
<name>A0A7J7I2Q6_CAMSI</name>
<dbReference type="GO" id="GO:0000506">
    <property type="term" value="C:glycosylphosphatidylinositol-N-acetylglucosaminyltransferase (GPI-GnT) complex"/>
    <property type="evidence" value="ECO:0007669"/>
    <property type="project" value="InterPro"/>
</dbReference>
<keyword evidence="3" id="KW-1133">Transmembrane helix</keyword>
<evidence type="ECO:0000256" key="1">
    <source>
        <dbReference type="ARBA" id="ARBA00004687"/>
    </source>
</evidence>
<comment type="similarity">
    <text evidence="2">Belongs to the PIGH family.</text>
</comment>
<dbReference type="Pfam" id="PF10181">
    <property type="entry name" value="PIG-H"/>
    <property type="match status" value="1"/>
</dbReference>
<reference evidence="6" key="1">
    <citation type="journal article" date="2020" name="Nat. Commun.">
        <title>Genome assembly of wild tea tree DASZ reveals pedigree and selection history of tea varieties.</title>
        <authorList>
            <person name="Zhang W."/>
            <person name="Zhang Y."/>
            <person name="Qiu H."/>
            <person name="Guo Y."/>
            <person name="Wan H."/>
            <person name="Zhang X."/>
            <person name="Scossa F."/>
            <person name="Alseekh S."/>
            <person name="Zhang Q."/>
            <person name="Wang P."/>
            <person name="Xu L."/>
            <person name="Schmidt M.H."/>
            <person name="Jia X."/>
            <person name="Li D."/>
            <person name="Zhu A."/>
            <person name="Guo F."/>
            <person name="Chen W."/>
            <person name="Ni D."/>
            <person name="Usadel B."/>
            <person name="Fernie A.R."/>
            <person name="Wen W."/>
        </authorList>
    </citation>
    <scope>NUCLEOTIDE SEQUENCE [LARGE SCALE GENOMIC DNA]</scope>
    <source>
        <strain evidence="6">cv. G240</strain>
    </source>
</reference>
<dbReference type="PANTHER" id="PTHR15231:SF1">
    <property type="entry name" value="PHOSPHATIDYLINOSITOL N-ACETYLGLUCOSAMINYLTRANSFERASE SUBUNIT H"/>
    <property type="match status" value="1"/>
</dbReference>
<feature type="transmembrane region" description="Helical" evidence="3">
    <location>
        <begin position="65"/>
        <end position="83"/>
    </location>
</feature>
<dbReference type="InterPro" id="IPR019328">
    <property type="entry name" value="PIGH-H_dom"/>
</dbReference>
<keyword evidence="6" id="KW-1185">Reference proteome</keyword>
<keyword evidence="3" id="KW-0812">Transmembrane</keyword>
<organism evidence="5 6">
    <name type="scientific">Camellia sinensis</name>
    <name type="common">Tea plant</name>
    <name type="synonym">Thea sinensis</name>
    <dbReference type="NCBI Taxonomy" id="4442"/>
    <lineage>
        <taxon>Eukaryota</taxon>
        <taxon>Viridiplantae</taxon>
        <taxon>Streptophyta</taxon>
        <taxon>Embryophyta</taxon>
        <taxon>Tracheophyta</taxon>
        <taxon>Spermatophyta</taxon>
        <taxon>Magnoliopsida</taxon>
        <taxon>eudicotyledons</taxon>
        <taxon>Gunneridae</taxon>
        <taxon>Pentapetalae</taxon>
        <taxon>asterids</taxon>
        <taxon>Ericales</taxon>
        <taxon>Theaceae</taxon>
        <taxon>Camellia</taxon>
    </lineage>
</organism>
<dbReference type="InterPro" id="IPR044215">
    <property type="entry name" value="PIG-H"/>
</dbReference>
<feature type="domain" description="Phosphatidylinositol N-acetylglucosaminyltransferase subunit H conserved" evidence="4">
    <location>
        <begin position="91"/>
        <end position="154"/>
    </location>
</feature>
<dbReference type="AlphaFoldDB" id="A0A7J7I2Q6"/>
<comment type="pathway">
    <text evidence="1">Glycolipid biosynthesis; glycosylphosphatidylinositol-anchor biosynthesis.</text>
</comment>
<gene>
    <name evidence="5" type="ORF">HYC85_005971</name>
</gene>